<dbReference type="PIRSF" id="PIRSF002825">
    <property type="entry name" value="CfbpA"/>
    <property type="match status" value="1"/>
</dbReference>
<evidence type="ECO:0000313" key="5">
    <source>
        <dbReference type="EMBL" id="BAS29177.1"/>
    </source>
</evidence>
<reference evidence="6" key="2">
    <citation type="journal article" date="2016" name="Int. J. Syst. Evol. Microbiol.">
        <title>Complete genome sequence and cell structure of Limnochorda pilosa, a Gram-negative spore-former within the phylum Firmicutes.</title>
        <authorList>
            <person name="Watanabe M."/>
            <person name="Kojima H."/>
            <person name="Fukui M."/>
        </authorList>
    </citation>
    <scope>NUCLEOTIDE SEQUENCE [LARGE SCALE GENOMIC DNA]</scope>
    <source>
        <strain evidence="6">HC45</strain>
    </source>
</reference>
<accession>A0A0K2SQB2</accession>
<dbReference type="Gene3D" id="3.40.190.10">
    <property type="entry name" value="Periplasmic binding protein-like II"/>
    <property type="match status" value="2"/>
</dbReference>
<dbReference type="STRING" id="1555112.LIP_3365"/>
<keyword evidence="2" id="KW-0410">Iron transport</keyword>
<dbReference type="SUPFAM" id="SSF53850">
    <property type="entry name" value="Periplasmic binding protein-like II"/>
    <property type="match status" value="1"/>
</dbReference>
<dbReference type="AlphaFoldDB" id="A0A0K2SQB2"/>
<proteinExistence type="inferred from homology"/>
<comment type="similarity">
    <text evidence="1">Belongs to the bacterial solute-binding protein 1 family.</text>
</comment>
<dbReference type="EMBL" id="AP014924">
    <property type="protein sequence ID" value="BAS29177.1"/>
    <property type="molecule type" value="Genomic_DNA"/>
</dbReference>
<dbReference type="CDD" id="cd13543">
    <property type="entry name" value="PBP2_Fbp"/>
    <property type="match status" value="1"/>
</dbReference>
<keyword evidence="2" id="KW-0406">Ion transport</keyword>
<keyword evidence="6" id="KW-1185">Reference proteome</keyword>
<organism evidence="5 6">
    <name type="scientific">Limnochorda pilosa</name>
    <dbReference type="NCBI Taxonomy" id="1555112"/>
    <lineage>
        <taxon>Bacteria</taxon>
        <taxon>Bacillati</taxon>
        <taxon>Bacillota</taxon>
        <taxon>Limnochordia</taxon>
        <taxon>Limnochordales</taxon>
        <taxon>Limnochordaceae</taxon>
        <taxon>Limnochorda</taxon>
    </lineage>
</organism>
<feature type="binding site" evidence="4">
    <location>
        <position position="229"/>
    </location>
    <ligand>
        <name>Fe cation</name>
        <dbReference type="ChEBI" id="CHEBI:24875"/>
    </ligand>
</feature>
<evidence type="ECO:0000256" key="2">
    <source>
        <dbReference type="ARBA" id="ARBA00022496"/>
    </source>
</evidence>
<evidence type="ECO:0000313" key="6">
    <source>
        <dbReference type="Proteomes" id="UP000065807"/>
    </source>
</evidence>
<dbReference type="Pfam" id="PF13343">
    <property type="entry name" value="SBP_bac_6"/>
    <property type="match status" value="1"/>
</dbReference>
<keyword evidence="2" id="KW-0813">Transport</keyword>
<dbReference type="PANTHER" id="PTHR30006:SF15">
    <property type="entry name" value="IRON-UTILIZATION PERIPLASMIC PROTEIN"/>
    <property type="match status" value="1"/>
</dbReference>
<dbReference type="InterPro" id="IPR026045">
    <property type="entry name" value="Ferric-bd"/>
</dbReference>
<dbReference type="RefSeq" id="WP_198409584.1">
    <property type="nucleotide sequence ID" value="NZ_AP014924.1"/>
</dbReference>
<gene>
    <name evidence="5" type="ORF">LIP_3365</name>
</gene>
<evidence type="ECO:0000256" key="3">
    <source>
        <dbReference type="ARBA" id="ARBA00022729"/>
    </source>
</evidence>
<evidence type="ECO:0000256" key="4">
    <source>
        <dbReference type="PIRSR" id="PIRSR002825-1"/>
    </source>
</evidence>
<dbReference type="GO" id="GO:0006826">
    <property type="term" value="P:iron ion transport"/>
    <property type="evidence" value="ECO:0007669"/>
    <property type="project" value="UniProtKB-KW"/>
</dbReference>
<name>A0A0K2SQB2_LIMPI</name>
<keyword evidence="4" id="KW-0408">Iron</keyword>
<evidence type="ECO:0000256" key="1">
    <source>
        <dbReference type="ARBA" id="ARBA00008520"/>
    </source>
</evidence>
<dbReference type="PANTHER" id="PTHR30006">
    <property type="entry name" value="THIAMINE-BINDING PERIPLASMIC PROTEIN-RELATED"/>
    <property type="match status" value="1"/>
</dbReference>
<protein>
    <submittedName>
        <fullName evidence="5">Iron ABC transporter substrate-binding protein</fullName>
    </submittedName>
</protein>
<feature type="binding site" evidence="4">
    <location>
        <position position="228"/>
    </location>
    <ligand>
        <name>Fe cation</name>
        <dbReference type="ChEBI" id="CHEBI:24875"/>
    </ligand>
</feature>
<dbReference type="GO" id="GO:0030288">
    <property type="term" value="C:outer membrane-bounded periplasmic space"/>
    <property type="evidence" value="ECO:0007669"/>
    <property type="project" value="TreeGrafter"/>
</dbReference>
<reference evidence="6" key="1">
    <citation type="submission" date="2015-07" db="EMBL/GenBank/DDBJ databases">
        <title>Complete genome sequence and phylogenetic analysis of Limnochorda pilosa.</title>
        <authorList>
            <person name="Watanabe M."/>
            <person name="Kojima H."/>
            <person name="Fukui M."/>
        </authorList>
    </citation>
    <scope>NUCLEOTIDE SEQUENCE [LARGE SCALE GENOMIC DNA]</scope>
    <source>
        <strain evidence="6">HC45</strain>
    </source>
</reference>
<sequence>MDRIHRKLVLASVALLAIAAVAWRWAPASGQPEERLVVYSGRNEALVGPPIERFEEETGIDVQVRYGETSEMAAAILEEGPNSPADLFFAQDAGALGAVAAEGRLARLPDRLLERVEPRFRSPRGEWVGVTGRARVVACSTERVTPDQMPGSILGFTDPKWKGRIGWPPTNGSFQAFVTALRVTLGEDGARAWLEGIQANQPRVYRNNTAAIQAVAAGEVDVAFVNHYYLYRFLAEEGPSFPVRNYHPRDGGAGAMINVAGVGVLKDARHPKAAEAFVDFLLSEEAQRYFAGETYEYPLVTGVPADPRLVPLPEIRTPEIDLGDLAGLERTLDLLWETGAL</sequence>
<dbReference type="PATRIC" id="fig|1555112.3.peg.3400"/>
<keyword evidence="4" id="KW-0479">Metal-binding</keyword>
<dbReference type="KEGG" id="lpil:LIP_3365"/>
<dbReference type="GO" id="GO:0046872">
    <property type="term" value="F:metal ion binding"/>
    <property type="evidence" value="ECO:0007669"/>
    <property type="project" value="UniProtKB-KW"/>
</dbReference>
<keyword evidence="3" id="KW-0732">Signal</keyword>
<dbReference type="Proteomes" id="UP000065807">
    <property type="component" value="Chromosome"/>
</dbReference>